<evidence type="ECO:0000256" key="1">
    <source>
        <dbReference type="SAM" id="MobiDB-lite"/>
    </source>
</evidence>
<sequence length="72" mass="7900">MRAHPRYHLPHRRHWLRRLRRPAATAIAHPEAGTAVTARAAGPLPRPALPSPPAPPSPNHDPPLPPLPPAHR</sequence>
<evidence type="ECO:0000313" key="3">
    <source>
        <dbReference type="Proteomes" id="UP000189229"/>
    </source>
</evidence>
<feature type="compositionally biased region" description="Pro residues" evidence="1">
    <location>
        <begin position="44"/>
        <end position="72"/>
    </location>
</feature>
<reference evidence="2 3" key="1">
    <citation type="submission" date="2017-02" db="EMBL/GenBank/DDBJ databases">
        <title>Complete genome sequences of Mycobacterium kansasii strains isolated from rhesus macaques.</title>
        <authorList>
            <person name="Panda A."/>
            <person name="Nagaraj S."/>
            <person name="Zhao X."/>
            <person name="Tettelin H."/>
            <person name="Detolla L.J."/>
        </authorList>
    </citation>
    <scope>NUCLEOTIDE SEQUENCE [LARGE SCALE GENOMIC DNA]</scope>
    <source>
        <strain evidence="2 3">11-3813</strain>
    </source>
</reference>
<dbReference type="Proteomes" id="UP000189229">
    <property type="component" value="Unassembled WGS sequence"/>
</dbReference>
<comment type="caution">
    <text evidence="2">The sequence shown here is derived from an EMBL/GenBank/DDBJ whole genome shotgun (WGS) entry which is preliminary data.</text>
</comment>
<gene>
    <name evidence="2" type="ORF">BZL30_8055</name>
</gene>
<feature type="region of interest" description="Disordered" evidence="1">
    <location>
        <begin position="26"/>
        <end position="72"/>
    </location>
</feature>
<dbReference type="EMBL" id="MVBM01000009">
    <property type="protein sequence ID" value="OOK66739.1"/>
    <property type="molecule type" value="Genomic_DNA"/>
</dbReference>
<evidence type="ECO:0000313" key="2">
    <source>
        <dbReference type="EMBL" id="OOK66739.1"/>
    </source>
</evidence>
<organism evidence="2 3">
    <name type="scientific">Mycobacterium kansasii</name>
    <dbReference type="NCBI Taxonomy" id="1768"/>
    <lineage>
        <taxon>Bacteria</taxon>
        <taxon>Bacillati</taxon>
        <taxon>Actinomycetota</taxon>
        <taxon>Actinomycetes</taxon>
        <taxon>Mycobacteriales</taxon>
        <taxon>Mycobacteriaceae</taxon>
        <taxon>Mycobacterium</taxon>
    </lineage>
</organism>
<protein>
    <submittedName>
        <fullName evidence="2">Uncharacterized protein</fullName>
    </submittedName>
</protein>
<name>A0A1V3WIF2_MYCKA</name>
<proteinExistence type="predicted"/>
<accession>A0A1V3WIF2</accession>
<dbReference type="AlphaFoldDB" id="A0A1V3WIF2"/>